<evidence type="ECO:0000313" key="8">
    <source>
        <dbReference type="Proteomes" id="UP000199227"/>
    </source>
</evidence>
<dbReference type="AlphaFoldDB" id="A0A1I5UGF4"/>
<dbReference type="GO" id="GO:0006412">
    <property type="term" value="P:translation"/>
    <property type="evidence" value="ECO:0007669"/>
    <property type="project" value="UniProtKB-UniRule"/>
</dbReference>
<evidence type="ECO:0000256" key="5">
    <source>
        <dbReference type="HAMAP-Rule" id="MF_00402"/>
    </source>
</evidence>
<dbReference type="PRINTS" id="PR00061">
    <property type="entry name" value="RIBOSOMALL19"/>
</dbReference>
<accession>A0A1I5UGF4</accession>
<keyword evidence="3 5" id="KW-0687">Ribonucleoprotein</keyword>
<evidence type="ECO:0000313" key="7">
    <source>
        <dbReference type="EMBL" id="SFP94248.1"/>
    </source>
</evidence>
<name>A0A1I5UGF4_9BACT</name>
<protein>
    <recommendedName>
        <fullName evidence="4 5">Large ribosomal subunit protein bL19</fullName>
    </recommendedName>
</protein>
<dbReference type="STRING" id="223786.SAMN05216234_1617"/>
<dbReference type="Proteomes" id="UP000199227">
    <property type="component" value="Unassembled WGS sequence"/>
</dbReference>
<sequence>MKNRYIESFEQAQVASKNVPEFRAGDTVRVAVNIKEGDKTRIQNFEGVCISIRGEGTGKTFTVRKIGANNVGVERIFPLYSDSIEGIEVVRRGRVRRSKLYYLRNLRGKAARIKELRRK</sequence>
<comment type="function">
    <text evidence="5 6">This protein is located at the 30S-50S ribosomal subunit interface and may play a role in the structure and function of the aminoacyl-tRNA binding site.</text>
</comment>
<evidence type="ECO:0000256" key="6">
    <source>
        <dbReference type="RuleBase" id="RU000559"/>
    </source>
</evidence>
<dbReference type="InterPro" id="IPR038657">
    <property type="entry name" value="Ribosomal_bL19_sf"/>
</dbReference>
<dbReference type="GO" id="GO:0003735">
    <property type="term" value="F:structural constituent of ribosome"/>
    <property type="evidence" value="ECO:0007669"/>
    <property type="project" value="InterPro"/>
</dbReference>
<dbReference type="InterPro" id="IPR008991">
    <property type="entry name" value="Translation_prot_SH3-like_sf"/>
</dbReference>
<dbReference type="SUPFAM" id="SSF50104">
    <property type="entry name" value="Translation proteins SH3-like domain"/>
    <property type="match status" value="1"/>
</dbReference>
<dbReference type="NCBIfam" id="TIGR01024">
    <property type="entry name" value="rplS_bact"/>
    <property type="match status" value="1"/>
</dbReference>
<dbReference type="Gene3D" id="2.30.30.790">
    <property type="match status" value="1"/>
</dbReference>
<dbReference type="EMBL" id="FOXB01000061">
    <property type="protein sequence ID" value="SFP94248.1"/>
    <property type="molecule type" value="Genomic_DNA"/>
</dbReference>
<evidence type="ECO:0000256" key="1">
    <source>
        <dbReference type="ARBA" id="ARBA00005781"/>
    </source>
</evidence>
<dbReference type="PANTHER" id="PTHR15680:SF9">
    <property type="entry name" value="LARGE RIBOSOMAL SUBUNIT PROTEIN BL19M"/>
    <property type="match status" value="1"/>
</dbReference>
<comment type="similarity">
    <text evidence="1 5 6">Belongs to the bacterial ribosomal protein bL19 family.</text>
</comment>
<organism evidence="7 8">
    <name type="scientific">Hydrogenimonas thermophila</name>
    <dbReference type="NCBI Taxonomy" id="223786"/>
    <lineage>
        <taxon>Bacteria</taxon>
        <taxon>Pseudomonadati</taxon>
        <taxon>Campylobacterota</taxon>
        <taxon>Epsilonproteobacteria</taxon>
        <taxon>Campylobacterales</taxon>
        <taxon>Hydrogenimonadaceae</taxon>
        <taxon>Hydrogenimonas</taxon>
    </lineage>
</organism>
<reference evidence="7 8" key="1">
    <citation type="submission" date="2016-10" db="EMBL/GenBank/DDBJ databases">
        <authorList>
            <person name="de Groot N.N."/>
        </authorList>
    </citation>
    <scope>NUCLEOTIDE SEQUENCE [LARGE SCALE GENOMIC DNA]</scope>
    <source>
        <strain evidence="7 8">EP1-55-1</strain>
    </source>
</reference>
<dbReference type="OrthoDB" id="9803541at2"/>
<gene>
    <name evidence="5" type="primary">rplS</name>
    <name evidence="7" type="ORF">SAMN05216234_1617</name>
</gene>
<dbReference type="InterPro" id="IPR001857">
    <property type="entry name" value="Ribosomal_bL19"/>
</dbReference>
<keyword evidence="8" id="KW-1185">Reference proteome</keyword>
<dbReference type="GO" id="GO:0022625">
    <property type="term" value="C:cytosolic large ribosomal subunit"/>
    <property type="evidence" value="ECO:0007669"/>
    <property type="project" value="TreeGrafter"/>
</dbReference>
<dbReference type="PANTHER" id="PTHR15680">
    <property type="entry name" value="RIBOSOMAL PROTEIN L19"/>
    <property type="match status" value="1"/>
</dbReference>
<dbReference type="FunFam" id="2.30.30.790:FF:000001">
    <property type="entry name" value="50S ribosomal protein L19"/>
    <property type="match status" value="1"/>
</dbReference>
<evidence type="ECO:0000256" key="4">
    <source>
        <dbReference type="ARBA" id="ARBA00035171"/>
    </source>
</evidence>
<evidence type="ECO:0000256" key="3">
    <source>
        <dbReference type="ARBA" id="ARBA00023274"/>
    </source>
</evidence>
<proteinExistence type="inferred from homology"/>
<dbReference type="RefSeq" id="WP_092914170.1">
    <property type="nucleotide sequence ID" value="NZ_CP136592.1"/>
</dbReference>
<evidence type="ECO:0000256" key="2">
    <source>
        <dbReference type="ARBA" id="ARBA00022980"/>
    </source>
</evidence>
<dbReference type="PROSITE" id="PS01015">
    <property type="entry name" value="RIBOSOMAL_L19"/>
    <property type="match status" value="1"/>
</dbReference>
<dbReference type="PIRSF" id="PIRSF002191">
    <property type="entry name" value="Ribosomal_L19"/>
    <property type="match status" value="1"/>
</dbReference>
<dbReference type="HAMAP" id="MF_00402">
    <property type="entry name" value="Ribosomal_bL19"/>
    <property type="match status" value="1"/>
</dbReference>
<dbReference type="InterPro" id="IPR018257">
    <property type="entry name" value="Ribosomal_bL19_CS"/>
</dbReference>
<dbReference type="Pfam" id="PF01245">
    <property type="entry name" value="Ribosomal_L19"/>
    <property type="match status" value="1"/>
</dbReference>
<keyword evidence="2 5" id="KW-0689">Ribosomal protein</keyword>